<sequence length="36" mass="3922">MMSVVINDSNDANDASPRGKTLLFCRKARLPPSTES</sequence>
<organism evidence="2">
    <name type="scientific">Anguilla anguilla</name>
    <name type="common">European freshwater eel</name>
    <name type="synonym">Muraena anguilla</name>
    <dbReference type="NCBI Taxonomy" id="7936"/>
    <lineage>
        <taxon>Eukaryota</taxon>
        <taxon>Metazoa</taxon>
        <taxon>Chordata</taxon>
        <taxon>Craniata</taxon>
        <taxon>Vertebrata</taxon>
        <taxon>Euteleostomi</taxon>
        <taxon>Actinopterygii</taxon>
        <taxon>Neopterygii</taxon>
        <taxon>Teleostei</taxon>
        <taxon>Anguilliformes</taxon>
        <taxon>Anguillidae</taxon>
        <taxon>Anguilla</taxon>
    </lineage>
</organism>
<reference evidence="2" key="1">
    <citation type="submission" date="2014-11" db="EMBL/GenBank/DDBJ databases">
        <authorList>
            <person name="Amaro Gonzalez C."/>
        </authorList>
    </citation>
    <scope>NUCLEOTIDE SEQUENCE</scope>
</reference>
<evidence type="ECO:0000256" key="1">
    <source>
        <dbReference type="SAM" id="MobiDB-lite"/>
    </source>
</evidence>
<reference evidence="2" key="2">
    <citation type="journal article" date="2015" name="Fish Shellfish Immunol.">
        <title>Early steps in the European eel (Anguilla anguilla)-Vibrio vulnificus interaction in the gills: Role of the RtxA13 toxin.</title>
        <authorList>
            <person name="Callol A."/>
            <person name="Pajuelo D."/>
            <person name="Ebbesson L."/>
            <person name="Teles M."/>
            <person name="MacKenzie S."/>
            <person name="Amaro C."/>
        </authorList>
    </citation>
    <scope>NUCLEOTIDE SEQUENCE</scope>
</reference>
<feature type="region of interest" description="Disordered" evidence="1">
    <location>
        <begin position="1"/>
        <end position="20"/>
    </location>
</feature>
<proteinExistence type="predicted"/>
<dbReference type="AlphaFoldDB" id="A0A0E9VJ71"/>
<feature type="compositionally biased region" description="Polar residues" evidence="1">
    <location>
        <begin position="1"/>
        <end position="13"/>
    </location>
</feature>
<dbReference type="EMBL" id="GBXM01030455">
    <property type="protein sequence ID" value="JAH78122.1"/>
    <property type="molecule type" value="Transcribed_RNA"/>
</dbReference>
<protein>
    <submittedName>
        <fullName evidence="2">Uncharacterized protein</fullName>
    </submittedName>
</protein>
<evidence type="ECO:0000313" key="2">
    <source>
        <dbReference type="EMBL" id="JAH78122.1"/>
    </source>
</evidence>
<accession>A0A0E9VJ71</accession>
<name>A0A0E9VJ71_ANGAN</name>